<dbReference type="InterPro" id="IPR036390">
    <property type="entry name" value="WH_DNA-bd_sf"/>
</dbReference>
<dbReference type="AlphaFoldDB" id="A0A0M0BN46"/>
<dbReference type="Gene3D" id="3.30.200.20">
    <property type="entry name" value="Phosphorylase Kinase, domain 1"/>
    <property type="match status" value="1"/>
</dbReference>
<evidence type="ECO:0000256" key="3">
    <source>
        <dbReference type="ARBA" id="ARBA00012513"/>
    </source>
</evidence>
<comment type="caution">
    <text evidence="14">The sequence shown here is derived from an EMBL/GenBank/DDBJ whole genome shotgun (WGS) entry which is preliminary data.</text>
</comment>
<evidence type="ECO:0000256" key="9">
    <source>
        <dbReference type="ARBA" id="ARBA00022840"/>
    </source>
</evidence>
<organism evidence="14 15">
    <name type="scientific">miscellaneous Crenarchaeota group-15 archaeon DG-45</name>
    <dbReference type="NCBI Taxonomy" id="1685127"/>
    <lineage>
        <taxon>Archaea</taxon>
        <taxon>Candidatus Bathyarchaeota</taxon>
        <taxon>MCG-15</taxon>
    </lineage>
</organism>
<dbReference type="EC" id="2.7.11.1" evidence="3"/>
<dbReference type="Gene3D" id="1.10.10.10">
    <property type="entry name" value="Winged helix-like DNA-binding domain superfamily/Winged helix DNA-binding domain"/>
    <property type="match status" value="1"/>
</dbReference>
<comment type="catalytic activity">
    <reaction evidence="11">
        <text>L-threonyl-[protein] + ATP = O-phospho-L-threonyl-[protein] + ADP + H(+)</text>
        <dbReference type="Rhea" id="RHEA:46608"/>
        <dbReference type="Rhea" id="RHEA-COMP:11060"/>
        <dbReference type="Rhea" id="RHEA-COMP:11605"/>
        <dbReference type="ChEBI" id="CHEBI:15378"/>
        <dbReference type="ChEBI" id="CHEBI:30013"/>
        <dbReference type="ChEBI" id="CHEBI:30616"/>
        <dbReference type="ChEBI" id="CHEBI:61977"/>
        <dbReference type="ChEBI" id="CHEBI:456216"/>
        <dbReference type="EC" id="2.7.11.1"/>
    </reaction>
</comment>
<dbReference type="Proteomes" id="UP000037210">
    <property type="component" value="Unassembled WGS sequence"/>
</dbReference>
<dbReference type="InterPro" id="IPR036388">
    <property type="entry name" value="WH-like_DNA-bd_sf"/>
</dbReference>
<dbReference type="PANTHER" id="PTHR45852:SF1">
    <property type="entry name" value="SERINE_THREONINE-PROTEIN KINASE RIO2"/>
    <property type="match status" value="1"/>
</dbReference>
<dbReference type="PATRIC" id="fig|1685127.3.peg.1526"/>
<evidence type="ECO:0000256" key="5">
    <source>
        <dbReference type="ARBA" id="ARBA00022679"/>
    </source>
</evidence>
<evidence type="ECO:0000256" key="12">
    <source>
        <dbReference type="ARBA" id="ARBA00048679"/>
    </source>
</evidence>
<comment type="cofactor">
    <cofactor evidence="1">
        <name>Mg(2+)</name>
        <dbReference type="ChEBI" id="CHEBI:18420"/>
    </cofactor>
</comment>
<dbReference type="GO" id="GO:0005524">
    <property type="term" value="F:ATP binding"/>
    <property type="evidence" value="ECO:0007669"/>
    <property type="project" value="UniProtKB-KW"/>
</dbReference>
<gene>
    <name evidence="14" type="ORF">AC482_05630</name>
</gene>
<dbReference type="GO" id="GO:0004674">
    <property type="term" value="F:protein serine/threonine kinase activity"/>
    <property type="evidence" value="ECO:0007669"/>
    <property type="project" value="UniProtKB-KW"/>
</dbReference>
<dbReference type="InterPro" id="IPR018934">
    <property type="entry name" value="RIO_dom"/>
</dbReference>
<comment type="similarity">
    <text evidence="2">Belongs to the protein kinase superfamily. RIO-type Ser/Thr kinase family.</text>
</comment>
<dbReference type="GO" id="GO:0005829">
    <property type="term" value="C:cytosol"/>
    <property type="evidence" value="ECO:0007669"/>
    <property type="project" value="TreeGrafter"/>
</dbReference>
<keyword evidence="6" id="KW-0479">Metal-binding</keyword>
<keyword evidence="9" id="KW-0067">ATP-binding</keyword>
<evidence type="ECO:0000256" key="6">
    <source>
        <dbReference type="ARBA" id="ARBA00022723"/>
    </source>
</evidence>
<dbReference type="EMBL" id="LFWZ01000052">
    <property type="protein sequence ID" value="KON29756.1"/>
    <property type="molecule type" value="Genomic_DNA"/>
</dbReference>
<dbReference type="SUPFAM" id="SSF56112">
    <property type="entry name" value="Protein kinase-like (PK-like)"/>
    <property type="match status" value="1"/>
</dbReference>
<protein>
    <recommendedName>
        <fullName evidence="3">non-specific serine/threonine protein kinase</fullName>
        <ecNumber evidence="3">2.7.11.1</ecNumber>
    </recommendedName>
</protein>
<keyword evidence="5" id="KW-0808">Transferase</keyword>
<dbReference type="SUPFAM" id="SSF46785">
    <property type="entry name" value="Winged helix' DNA-binding domain"/>
    <property type="match status" value="1"/>
</dbReference>
<evidence type="ECO:0000259" key="13">
    <source>
        <dbReference type="SMART" id="SM00090"/>
    </source>
</evidence>
<dbReference type="GO" id="GO:0030490">
    <property type="term" value="P:maturation of SSU-rRNA"/>
    <property type="evidence" value="ECO:0007669"/>
    <property type="project" value="TreeGrafter"/>
</dbReference>
<dbReference type="FunFam" id="3.30.200.20:FF:000052">
    <property type="entry name" value="Serine/threonine-protein kinase RIO2"/>
    <property type="match status" value="1"/>
</dbReference>
<dbReference type="InterPro" id="IPR000687">
    <property type="entry name" value="RIO_kinase"/>
</dbReference>
<evidence type="ECO:0000256" key="2">
    <source>
        <dbReference type="ARBA" id="ARBA00009196"/>
    </source>
</evidence>
<name>A0A0M0BN46_9ARCH</name>
<comment type="catalytic activity">
    <reaction evidence="12">
        <text>L-seryl-[protein] + ATP = O-phospho-L-seryl-[protein] + ADP + H(+)</text>
        <dbReference type="Rhea" id="RHEA:17989"/>
        <dbReference type="Rhea" id="RHEA-COMP:9863"/>
        <dbReference type="Rhea" id="RHEA-COMP:11604"/>
        <dbReference type="ChEBI" id="CHEBI:15378"/>
        <dbReference type="ChEBI" id="CHEBI:29999"/>
        <dbReference type="ChEBI" id="CHEBI:30616"/>
        <dbReference type="ChEBI" id="CHEBI:83421"/>
        <dbReference type="ChEBI" id="CHEBI:456216"/>
        <dbReference type="EC" id="2.7.11.1"/>
    </reaction>
</comment>
<dbReference type="GO" id="GO:0046872">
    <property type="term" value="F:metal ion binding"/>
    <property type="evidence" value="ECO:0007669"/>
    <property type="project" value="UniProtKB-KW"/>
</dbReference>
<dbReference type="Gene3D" id="1.10.510.10">
    <property type="entry name" value="Transferase(Phosphotransferase) domain 1"/>
    <property type="match status" value="1"/>
</dbReference>
<dbReference type="GO" id="GO:0030688">
    <property type="term" value="C:preribosome, small subunit precursor"/>
    <property type="evidence" value="ECO:0007669"/>
    <property type="project" value="TreeGrafter"/>
</dbReference>
<keyword evidence="8" id="KW-0418">Kinase</keyword>
<evidence type="ECO:0000256" key="4">
    <source>
        <dbReference type="ARBA" id="ARBA00022527"/>
    </source>
</evidence>
<dbReference type="PANTHER" id="PTHR45852">
    <property type="entry name" value="SER/THR-PROTEIN KINASE RIO2"/>
    <property type="match status" value="1"/>
</dbReference>
<dbReference type="InterPro" id="IPR011009">
    <property type="entry name" value="Kinase-like_dom_sf"/>
</dbReference>
<evidence type="ECO:0000313" key="15">
    <source>
        <dbReference type="Proteomes" id="UP000037210"/>
    </source>
</evidence>
<evidence type="ECO:0000256" key="7">
    <source>
        <dbReference type="ARBA" id="ARBA00022741"/>
    </source>
</evidence>
<dbReference type="CDD" id="cd05144">
    <property type="entry name" value="RIO2_C"/>
    <property type="match status" value="1"/>
</dbReference>
<sequence length="295" mass="32543">MSSAERAAGVLTALEPEELRVLQAVELGMAGFEYVPVEEVVKYAGLSTSEVEFRIGELNKKDLLYGQPGPYAGYILNYAGYDILALNALAKADVLEALGGRLGVGKEADVFEALAPGGARVAVKFHRLGRTSFRDTRRKRGYTADRRYVSWLYRSRLAAEREFEALRLVHAAGVSAPEPISQNRHVLVMSFIDGYNLADVDSLDDPDGFLDDILRNVRLAFAAGVVHTDLSEFNIVVRPDGQVLLIDWPQYVAREHPNADALLRRDVGNVLRYFERKFGAGRDIEEAMGIVEGAA</sequence>
<dbReference type="InterPro" id="IPR015285">
    <property type="entry name" value="RIO2_wHTH_N"/>
</dbReference>
<keyword evidence="10" id="KW-0460">Magnesium</keyword>
<feature type="domain" description="RIO kinase" evidence="13">
    <location>
        <begin position="71"/>
        <end position="292"/>
    </location>
</feature>
<dbReference type="Pfam" id="PF01163">
    <property type="entry name" value="RIO1"/>
    <property type="match status" value="1"/>
</dbReference>
<dbReference type="InterPro" id="IPR030484">
    <property type="entry name" value="Rio2"/>
</dbReference>
<dbReference type="Pfam" id="PF09202">
    <property type="entry name" value="Rio2_N"/>
    <property type="match status" value="1"/>
</dbReference>
<evidence type="ECO:0000256" key="1">
    <source>
        <dbReference type="ARBA" id="ARBA00001946"/>
    </source>
</evidence>
<accession>A0A0M0BN46</accession>
<keyword evidence="4" id="KW-0723">Serine/threonine-protein kinase</keyword>
<reference evidence="14 15" key="1">
    <citation type="submission" date="2015-06" db="EMBL/GenBank/DDBJ databases">
        <title>New insights into the roles of widespread benthic archaea in carbon and nitrogen cycling.</title>
        <authorList>
            <person name="Lazar C.S."/>
            <person name="Baker B.J."/>
            <person name="Seitz K.W."/>
            <person name="Hyde A.S."/>
            <person name="Dick G.J."/>
            <person name="Hinrichs K.-U."/>
            <person name="Teske A.P."/>
        </authorList>
    </citation>
    <scope>NUCLEOTIDE SEQUENCE [LARGE SCALE GENOMIC DNA]</scope>
    <source>
        <strain evidence="14">DG-45</strain>
    </source>
</reference>
<evidence type="ECO:0000313" key="14">
    <source>
        <dbReference type="EMBL" id="KON29756.1"/>
    </source>
</evidence>
<proteinExistence type="inferred from homology"/>
<evidence type="ECO:0000256" key="11">
    <source>
        <dbReference type="ARBA" id="ARBA00047899"/>
    </source>
</evidence>
<keyword evidence="7" id="KW-0547">Nucleotide-binding</keyword>
<evidence type="ECO:0000256" key="8">
    <source>
        <dbReference type="ARBA" id="ARBA00022777"/>
    </source>
</evidence>
<evidence type="ECO:0000256" key="10">
    <source>
        <dbReference type="ARBA" id="ARBA00022842"/>
    </source>
</evidence>
<dbReference type="SMART" id="SM00090">
    <property type="entry name" value="RIO"/>
    <property type="match status" value="1"/>
</dbReference>